<protein>
    <recommendedName>
        <fullName evidence="3">exodeoxyribonuclease III</fullName>
        <ecNumber evidence="3">3.1.11.2</ecNumber>
    </recommendedName>
</protein>
<evidence type="ECO:0000256" key="6">
    <source>
        <dbReference type="ARBA" id="ARBA00022842"/>
    </source>
</evidence>
<sequence>MTKVKVCSFNARGIRCSRKRRKLFLFLHRRNYDVIFLQETHSTPQDTRYWLNEWRGRIIFSHGTHQSRGTAVLFNPRFTVSLQSEIIDENGRYIILLLSIENTVVCFVNIYGPNIDNRLPFYTVKNYLRNLNCNHIIWGGDFNFVMNTNLDKIGGIPRTNFLARSAVYNIMHDFSLLDIWRELNPKAKRYTWHSSIDKSIHCRLDFFLTSAHLKTSISNVQISPILGSDHDSVSLEILLGQKRGPGIWKLNTSFLHDAEYQGLIRQTISQTIRDNLNLNSSFLWEVCKLNIRSASISFSSYHSKLRQQEERALLDSIFFYEYNYLLAPNDDTKKTLEEARVKLDKLYDYKLKGIIVRSRARWVEYGEKKLRIFPWLRTEE</sequence>
<keyword evidence="4 8" id="KW-0479">Metal-binding</keyword>
<evidence type="ECO:0000256" key="3">
    <source>
        <dbReference type="ARBA" id="ARBA00012115"/>
    </source>
</evidence>
<evidence type="ECO:0000256" key="8">
    <source>
        <dbReference type="PIRSR" id="PIRSR604808-2"/>
    </source>
</evidence>
<evidence type="ECO:0000256" key="7">
    <source>
        <dbReference type="PIRSR" id="PIRSR604808-1"/>
    </source>
</evidence>
<comment type="cofactor">
    <cofactor evidence="8">
        <name>Mg(2+)</name>
        <dbReference type="ChEBI" id="CHEBI:18420"/>
    </cofactor>
    <cofactor evidence="8">
        <name>Mn(2+)</name>
        <dbReference type="ChEBI" id="CHEBI:29035"/>
    </cofactor>
    <text evidence="8">Probably binds two magnesium or manganese ions per subunit.</text>
</comment>
<comment type="caution">
    <text evidence="11">The sequence shown here is derived from an EMBL/GenBank/DDBJ whole genome shotgun (WGS) entry which is preliminary data.</text>
</comment>
<dbReference type="GO" id="GO:0003906">
    <property type="term" value="F:DNA-(apurinic or apyrimidinic site) endonuclease activity"/>
    <property type="evidence" value="ECO:0007669"/>
    <property type="project" value="TreeGrafter"/>
</dbReference>
<feature type="binding site" evidence="8">
    <location>
        <position position="230"/>
    </location>
    <ligand>
        <name>Mg(2+)</name>
        <dbReference type="ChEBI" id="CHEBI:18420"/>
        <label>1</label>
    </ligand>
</feature>
<feature type="site" description="Interaction with DNA substrate" evidence="9">
    <location>
        <position position="230"/>
    </location>
</feature>
<feature type="site" description="Important for catalytic activity" evidence="9">
    <location>
        <position position="205"/>
    </location>
</feature>
<dbReference type="GO" id="GO:0006284">
    <property type="term" value="P:base-excision repair"/>
    <property type="evidence" value="ECO:0007669"/>
    <property type="project" value="TreeGrafter"/>
</dbReference>
<dbReference type="GO" id="GO:0005634">
    <property type="term" value="C:nucleus"/>
    <property type="evidence" value="ECO:0007669"/>
    <property type="project" value="TreeGrafter"/>
</dbReference>
<dbReference type="EMBL" id="JAIZAY010000012">
    <property type="protein sequence ID" value="KAJ8031478.1"/>
    <property type="molecule type" value="Genomic_DNA"/>
</dbReference>
<dbReference type="PANTHER" id="PTHR22748:SF26">
    <property type="entry name" value="ENDONUCLEASE_EXONUCLEASE_PHOSPHATASE DOMAIN-CONTAINING PROTEIN"/>
    <property type="match status" value="1"/>
</dbReference>
<feature type="domain" description="Endonuclease/exonuclease/phosphatase" evidence="10">
    <location>
        <begin position="7"/>
        <end position="230"/>
    </location>
</feature>
<keyword evidence="5" id="KW-0378">Hydrolase</keyword>
<dbReference type="SUPFAM" id="SSF56219">
    <property type="entry name" value="DNase I-like"/>
    <property type="match status" value="1"/>
</dbReference>
<dbReference type="InterPro" id="IPR004808">
    <property type="entry name" value="AP_endonuc_1"/>
</dbReference>
<dbReference type="Pfam" id="PF03372">
    <property type="entry name" value="Exo_endo_phos"/>
    <property type="match status" value="1"/>
</dbReference>
<accession>A0A9Q1BRQ4</accession>
<feature type="binding site" evidence="8">
    <location>
        <position position="39"/>
    </location>
    <ligand>
        <name>Mg(2+)</name>
        <dbReference type="ChEBI" id="CHEBI:18420"/>
        <label>1</label>
    </ligand>
</feature>
<dbReference type="GO" id="GO:0008311">
    <property type="term" value="F:double-stranded DNA 3'-5' DNA exonuclease activity"/>
    <property type="evidence" value="ECO:0007669"/>
    <property type="project" value="UniProtKB-EC"/>
</dbReference>
<evidence type="ECO:0000256" key="4">
    <source>
        <dbReference type="ARBA" id="ARBA00022723"/>
    </source>
</evidence>
<feature type="active site" description="Proton acceptor" evidence="7">
    <location>
        <position position="230"/>
    </location>
</feature>
<reference evidence="11" key="1">
    <citation type="submission" date="2021-10" db="EMBL/GenBank/DDBJ databases">
        <title>Tropical sea cucumber genome reveals ecological adaptation and Cuvierian tubules defense mechanism.</title>
        <authorList>
            <person name="Chen T."/>
        </authorList>
    </citation>
    <scope>NUCLEOTIDE SEQUENCE</scope>
    <source>
        <strain evidence="11">Nanhai2018</strain>
        <tissue evidence="11">Muscle</tissue>
    </source>
</reference>
<evidence type="ECO:0000256" key="9">
    <source>
        <dbReference type="PIRSR" id="PIRSR604808-3"/>
    </source>
</evidence>
<feature type="binding site" evidence="8">
    <location>
        <position position="229"/>
    </location>
    <ligand>
        <name>Mg(2+)</name>
        <dbReference type="ChEBI" id="CHEBI:18420"/>
        <label>1</label>
    </ligand>
</feature>
<proteinExistence type="inferred from homology"/>
<feature type="site" description="Transition state stabilizer" evidence="9">
    <location>
        <position position="143"/>
    </location>
</feature>
<evidence type="ECO:0000313" key="12">
    <source>
        <dbReference type="Proteomes" id="UP001152320"/>
    </source>
</evidence>
<evidence type="ECO:0000313" key="11">
    <source>
        <dbReference type="EMBL" id="KAJ8031478.1"/>
    </source>
</evidence>
<dbReference type="InterPro" id="IPR005135">
    <property type="entry name" value="Endo/exonuclease/phosphatase"/>
</dbReference>
<feature type="active site" evidence="7">
    <location>
        <position position="111"/>
    </location>
</feature>
<comment type="catalytic activity">
    <reaction evidence="1">
        <text>Exonucleolytic cleavage in the 3'- to 5'-direction to yield nucleoside 5'-phosphates.</text>
        <dbReference type="EC" id="3.1.11.2"/>
    </reaction>
</comment>
<dbReference type="Proteomes" id="UP001152320">
    <property type="component" value="Chromosome 12"/>
</dbReference>
<dbReference type="OrthoDB" id="8961218at2759"/>
<keyword evidence="8" id="KW-0464">Manganese</keyword>
<feature type="binding site" evidence="8">
    <location>
        <position position="143"/>
    </location>
    <ligand>
        <name>Mg(2+)</name>
        <dbReference type="ChEBI" id="CHEBI:18420"/>
        <label>1</label>
    </ligand>
</feature>
<dbReference type="GO" id="GO:0046872">
    <property type="term" value="F:metal ion binding"/>
    <property type="evidence" value="ECO:0007669"/>
    <property type="project" value="UniProtKB-KW"/>
</dbReference>
<keyword evidence="12" id="KW-1185">Reference proteome</keyword>
<dbReference type="EC" id="3.1.11.2" evidence="3"/>
<feature type="active site" description="Proton donor/acceptor" evidence="7">
    <location>
        <position position="141"/>
    </location>
</feature>
<dbReference type="InterPro" id="IPR036691">
    <property type="entry name" value="Endo/exonu/phosph_ase_sf"/>
</dbReference>
<dbReference type="CDD" id="cd09076">
    <property type="entry name" value="L1-EN"/>
    <property type="match status" value="1"/>
</dbReference>
<evidence type="ECO:0000259" key="10">
    <source>
        <dbReference type="Pfam" id="PF03372"/>
    </source>
</evidence>
<keyword evidence="6 8" id="KW-0460">Magnesium</keyword>
<feature type="binding site" evidence="8">
    <location>
        <position position="10"/>
    </location>
    <ligand>
        <name>Mg(2+)</name>
        <dbReference type="ChEBI" id="CHEBI:18420"/>
        <label>1</label>
    </ligand>
</feature>
<name>A0A9Q1BRQ4_HOLLE</name>
<dbReference type="AlphaFoldDB" id="A0A9Q1BRQ4"/>
<evidence type="ECO:0000256" key="1">
    <source>
        <dbReference type="ARBA" id="ARBA00000493"/>
    </source>
</evidence>
<gene>
    <name evidence="11" type="ORF">HOLleu_24676</name>
</gene>
<dbReference type="PANTHER" id="PTHR22748">
    <property type="entry name" value="AP ENDONUCLEASE"/>
    <property type="match status" value="1"/>
</dbReference>
<comment type="similarity">
    <text evidence="2">Belongs to the DNA repair enzymes AP/ExoA family.</text>
</comment>
<evidence type="ECO:0000256" key="5">
    <source>
        <dbReference type="ARBA" id="ARBA00022801"/>
    </source>
</evidence>
<evidence type="ECO:0000256" key="2">
    <source>
        <dbReference type="ARBA" id="ARBA00007092"/>
    </source>
</evidence>
<dbReference type="Gene3D" id="3.60.10.10">
    <property type="entry name" value="Endonuclease/exonuclease/phosphatase"/>
    <property type="match status" value="1"/>
</dbReference>
<feature type="binding site" evidence="8">
    <location>
        <position position="141"/>
    </location>
    <ligand>
        <name>Mg(2+)</name>
        <dbReference type="ChEBI" id="CHEBI:18420"/>
        <label>1</label>
    </ligand>
</feature>
<dbReference type="GO" id="GO:0008081">
    <property type="term" value="F:phosphoric diester hydrolase activity"/>
    <property type="evidence" value="ECO:0007669"/>
    <property type="project" value="TreeGrafter"/>
</dbReference>
<organism evidence="11 12">
    <name type="scientific">Holothuria leucospilota</name>
    <name type="common">Black long sea cucumber</name>
    <name type="synonym">Mertensiothuria leucospilota</name>
    <dbReference type="NCBI Taxonomy" id="206669"/>
    <lineage>
        <taxon>Eukaryota</taxon>
        <taxon>Metazoa</taxon>
        <taxon>Echinodermata</taxon>
        <taxon>Eleutherozoa</taxon>
        <taxon>Echinozoa</taxon>
        <taxon>Holothuroidea</taxon>
        <taxon>Aspidochirotacea</taxon>
        <taxon>Aspidochirotida</taxon>
        <taxon>Holothuriidae</taxon>
        <taxon>Holothuria</taxon>
    </lineage>
</organism>